<reference evidence="4 5" key="1">
    <citation type="submission" date="2020-08" db="EMBL/GenBank/DDBJ databases">
        <title>Functional genomics of gut bacteria from endangered species of beetles.</title>
        <authorList>
            <person name="Carlos-Shanley C."/>
        </authorList>
    </citation>
    <scope>NUCLEOTIDE SEQUENCE [LARGE SCALE GENOMIC DNA]</scope>
    <source>
        <strain evidence="4 5">S00124</strain>
    </source>
</reference>
<dbReference type="PIRSF" id="PIRSF036893">
    <property type="entry name" value="Lipocalin_ApoD"/>
    <property type="match status" value="1"/>
</dbReference>
<keyword evidence="2" id="KW-0449">Lipoprotein</keyword>
<dbReference type="PRINTS" id="PR01171">
    <property type="entry name" value="BCTLIPOCALIN"/>
</dbReference>
<dbReference type="InterPro" id="IPR022272">
    <property type="entry name" value="Lipocalin_CS"/>
</dbReference>
<comment type="function">
    <text evidence="2">Involved in the storage or transport of lipids necessary for membrane maintenance under stressful conditions. Displays a binding preference for lysophospholipids.</text>
</comment>
<dbReference type="Pfam" id="PF08212">
    <property type="entry name" value="Lipocalin_2"/>
    <property type="match status" value="1"/>
</dbReference>
<dbReference type="Proteomes" id="UP000562492">
    <property type="component" value="Unassembled WGS sequence"/>
</dbReference>
<sequence>MQISIKSFIRATVIAATLFGANAILAGCAVTVPDGVRPVTDFDINRYLGTWYELARIDHKFEKDLTQVSAHYTMNADGGITVLNRGFDSIKNEWREVEGTARFLGAANVAALKVSFFGPFYGGYNVVILDDDYQTALVIGENKEYFWLLSRDKKMDKNRVRELLEKARGLGVDVNRIVLVAQ</sequence>
<evidence type="ECO:0000313" key="5">
    <source>
        <dbReference type="Proteomes" id="UP000562492"/>
    </source>
</evidence>
<dbReference type="Gene3D" id="2.40.128.20">
    <property type="match status" value="1"/>
</dbReference>
<keyword evidence="2" id="KW-0732">Signal</keyword>
<keyword evidence="2" id="KW-0446">Lipid-binding</keyword>
<dbReference type="InterPro" id="IPR002446">
    <property type="entry name" value="Lipocalin_bac"/>
</dbReference>
<keyword evidence="2" id="KW-0998">Cell outer membrane</keyword>
<protein>
    <recommendedName>
        <fullName evidence="2">Outer membrane lipoprotein Blc</fullName>
    </recommendedName>
</protein>
<organism evidence="4 5">
    <name type="scientific">Comamonas odontotermitis</name>
    <dbReference type="NCBI Taxonomy" id="379895"/>
    <lineage>
        <taxon>Bacteria</taxon>
        <taxon>Pseudomonadati</taxon>
        <taxon>Pseudomonadota</taxon>
        <taxon>Betaproteobacteria</taxon>
        <taxon>Burkholderiales</taxon>
        <taxon>Comamonadaceae</taxon>
        <taxon>Comamonas</taxon>
    </lineage>
</organism>
<dbReference type="InterPro" id="IPR000566">
    <property type="entry name" value="Lipocln_cytosolic_FA-bd_dom"/>
</dbReference>
<evidence type="ECO:0000256" key="1">
    <source>
        <dbReference type="ARBA" id="ARBA00006889"/>
    </source>
</evidence>
<evidence type="ECO:0000259" key="3">
    <source>
        <dbReference type="Pfam" id="PF08212"/>
    </source>
</evidence>
<evidence type="ECO:0000256" key="2">
    <source>
        <dbReference type="PIRNR" id="PIRNR036893"/>
    </source>
</evidence>
<comment type="subcellular location">
    <subcellularLocation>
        <location evidence="2">Cell outer membrane</location>
    </subcellularLocation>
</comment>
<dbReference type="PROSITE" id="PS51257">
    <property type="entry name" value="PROKAR_LIPOPROTEIN"/>
    <property type="match status" value="1"/>
</dbReference>
<dbReference type="PROSITE" id="PS00213">
    <property type="entry name" value="LIPOCALIN"/>
    <property type="match status" value="1"/>
</dbReference>
<dbReference type="EMBL" id="JACHKZ010000050">
    <property type="protein sequence ID" value="MBB6580038.1"/>
    <property type="molecule type" value="Genomic_DNA"/>
</dbReference>
<dbReference type="CDD" id="cd19438">
    <property type="entry name" value="lipocalin_Blc-like"/>
    <property type="match status" value="1"/>
</dbReference>
<feature type="signal peptide" evidence="2">
    <location>
        <begin position="1"/>
        <end position="26"/>
    </location>
</feature>
<name>A0ABR6RLJ0_9BURK</name>
<keyword evidence="2" id="KW-0472">Membrane</keyword>
<feature type="chain" id="PRO_5045014737" description="Outer membrane lipoprotein Blc" evidence="2">
    <location>
        <begin position="27"/>
        <end position="182"/>
    </location>
</feature>
<dbReference type="PANTHER" id="PTHR10612:SF34">
    <property type="entry name" value="APOLIPOPROTEIN D"/>
    <property type="match status" value="1"/>
</dbReference>
<accession>A0ABR6RLJ0</accession>
<gene>
    <name evidence="4" type="ORF">HNP33_004164</name>
</gene>
<comment type="caution">
    <text evidence="4">The sequence shown here is derived from an EMBL/GenBank/DDBJ whole genome shotgun (WGS) entry which is preliminary data.</text>
</comment>
<proteinExistence type="inferred from homology"/>
<dbReference type="InterPro" id="IPR022271">
    <property type="entry name" value="Lipocalin_ApoD"/>
</dbReference>
<keyword evidence="5" id="KW-1185">Reference proteome</keyword>
<feature type="domain" description="Lipocalin/cytosolic fatty-acid binding" evidence="3">
    <location>
        <begin position="42"/>
        <end position="182"/>
    </location>
</feature>
<dbReference type="SUPFAM" id="SSF50814">
    <property type="entry name" value="Lipocalins"/>
    <property type="match status" value="1"/>
</dbReference>
<comment type="similarity">
    <text evidence="1 2">Belongs to the calycin superfamily. Lipocalin family.</text>
</comment>
<dbReference type="InterPro" id="IPR047202">
    <property type="entry name" value="Lipocalin_Blc-like_dom"/>
</dbReference>
<dbReference type="PANTHER" id="PTHR10612">
    <property type="entry name" value="APOLIPOPROTEIN D"/>
    <property type="match status" value="1"/>
</dbReference>
<dbReference type="RefSeq" id="WP_184711692.1">
    <property type="nucleotide sequence ID" value="NZ_JACHKZ010000050.1"/>
</dbReference>
<dbReference type="InterPro" id="IPR012674">
    <property type="entry name" value="Calycin"/>
</dbReference>
<evidence type="ECO:0000313" key="4">
    <source>
        <dbReference type="EMBL" id="MBB6580038.1"/>
    </source>
</evidence>
<comment type="subunit">
    <text evidence="2">Homodimer.</text>
</comment>